<dbReference type="RefSeq" id="XP_015514616.2">
    <property type="nucleotide sequence ID" value="XM_015659130.2"/>
</dbReference>
<evidence type="ECO:0000313" key="7">
    <source>
        <dbReference type="Proteomes" id="UP000829291"/>
    </source>
</evidence>
<feature type="domain" description="Vps16 C-terminal" evidence="6">
    <location>
        <begin position="119"/>
        <end position="248"/>
    </location>
</feature>
<accession>A0A6J0BJ91</accession>
<protein>
    <submittedName>
        <fullName evidence="8">Spermatogenesis-defective protein 39 homolog isoform X1</fullName>
    </submittedName>
</protein>
<evidence type="ECO:0000256" key="3">
    <source>
        <dbReference type="ARBA" id="ARBA00004603"/>
    </source>
</evidence>
<dbReference type="AlphaFoldDB" id="A0A6J0BJ91"/>
<dbReference type="Proteomes" id="UP000829291">
    <property type="component" value="Chromosome 4"/>
</dbReference>
<dbReference type="FunCoup" id="A0A6J0BJ91">
    <property type="interactions" value="1743"/>
</dbReference>
<dbReference type="PANTHER" id="PTHR13364">
    <property type="entry name" value="DEFECTIVE SPERMATOGENESIS PROTEIN 39"/>
    <property type="match status" value="1"/>
</dbReference>
<dbReference type="Pfam" id="PF04840">
    <property type="entry name" value="Vps16_C"/>
    <property type="match status" value="1"/>
</dbReference>
<evidence type="ECO:0000256" key="1">
    <source>
        <dbReference type="ARBA" id="ARBA00004412"/>
    </source>
</evidence>
<dbReference type="GO" id="GO:0007034">
    <property type="term" value="P:vacuolar transport"/>
    <property type="evidence" value="ECO:0007669"/>
    <property type="project" value="TreeGrafter"/>
</dbReference>
<evidence type="ECO:0000256" key="5">
    <source>
        <dbReference type="ARBA" id="ARBA00023329"/>
    </source>
</evidence>
<dbReference type="GO" id="GO:0005769">
    <property type="term" value="C:early endosome"/>
    <property type="evidence" value="ECO:0007669"/>
    <property type="project" value="UniProtKB-SubCell"/>
</dbReference>
<evidence type="ECO:0000313" key="8">
    <source>
        <dbReference type="RefSeq" id="XP_015514616.2"/>
    </source>
</evidence>
<keyword evidence="4" id="KW-0967">Endosome</keyword>
<keyword evidence="5" id="KW-0968">Cytoplasmic vesicle</keyword>
<evidence type="ECO:0000256" key="4">
    <source>
        <dbReference type="ARBA" id="ARBA00022753"/>
    </source>
</evidence>
<dbReference type="InterPro" id="IPR006925">
    <property type="entry name" value="Vps16_C"/>
</dbReference>
<proteinExistence type="predicted"/>
<evidence type="ECO:0000259" key="6">
    <source>
        <dbReference type="Pfam" id="PF04840"/>
    </source>
</evidence>
<dbReference type="GO" id="GO:0006886">
    <property type="term" value="P:intracellular protein transport"/>
    <property type="evidence" value="ECO:0007669"/>
    <property type="project" value="InterPro"/>
</dbReference>
<dbReference type="GeneID" id="107220507"/>
<gene>
    <name evidence="8" type="primary">LOC107220507</name>
</gene>
<organism evidence="8">
    <name type="scientific">Neodiprion lecontei</name>
    <name type="common">Redheaded pine sawfly</name>
    <dbReference type="NCBI Taxonomy" id="441921"/>
    <lineage>
        <taxon>Eukaryota</taxon>
        <taxon>Metazoa</taxon>
        <taxon>Ecdysozoa</taxon>
        <taxon>Arthropoda</taxon>
        <taxon>Hexapoda</taxon>
        <taxon>Insecta</taxon>
        <taxon>Pterygota</taxon>
        <taxon>Neoptera</taxon>
        <taxon>Endopterygota</taxon>
        <taxon>Hymenoptera</taxon>
        <taxon>Tenthredinoidea</taxon>
        <taxon>Diprionidae</taxon>
        <taxon>Diprioninae</taxon>
        <taxon>Neodiprion</taxon>
    </lineage>
</organism>
<comment type="subcellular location">
    <subcellularLocation>
        <location evidence="2">Cytoplasmic vesicle</location>
    </subcellularLocation>
    <subcellularLocation>
        <location evidence="1">Early endosome</location>
    </subcellularLocation>
    <subcellularLocation>
        <location evidence="3">Late endosome</location>
    </subcellularLocation>
</comment>
<dbReference type="PANTHER" id="PTHR13364:SF6">
    <property type="entry name" value="SPERMATOGENESIS-DEFECTIVE PROTEIN 39 HOMOLOG"/>
    <property type="match status" value="1"/>
</dbReference>
<dbReference type="GO" id="GO:0005770">
    <property type="term" value="C:late endosome"/>
    <property type="evidence" value="ECO:0007669"/>
    <property type="project" value="UniProtKB-SubCell"/>
</dbReference>
<reference evidence="8" key="1">
    <citation type="submission" date="2025-08" db="UniProtKB">
        <authorList>
            <consortium name="RefSeq"/>
        </authorList>
    </citation>
    <scope>IDENTIFICATION</scope>
    <source>
        <tissue evidence="8">Thorax and Abdomen</tissue>
    </source>
</reference>
<name>A0A6J0BJ91_NEOLC</name>
<evidence type="ECO:0000256" key="2">
    <source>
        <dbReference type="ARBA" id="ARBA00004541"/>
    </source>
</evidence>
<dbReference type="InParanoid" id="A0A6J0BJ91"/>
<dbReference type="InterPro" id="IPR040057">
    <property type="entry name" value="Spe-39"/>
</dbReference>
<keyword evidence="7" id="KW-1185">Reference proteome</keyword>
<sequence length="423" mass="47929">MNSAKDDEIYWNTSDKLVFNFEDNEECQIFGVSQTTAICSQAGTFSVDDDADDYLKSDITPSNLKPLLSVISEKTLTSILNAENLHNVHQEKPLVQPDITLRRILLGQPFMLEQYKSLASKTELLDSAIASGDGNAILIVIIFIAKTLKQSLIQRLLLERPEAVNIYIRYLATTLRTNELTDLLTMLGRSKDAAMTNLQIVLKNTPNVERLLQKLQNCCRMHFTALSDCREGFYVQNYIKLLEWQVAVKATEFSKPLDIHSSVLDCLQNACQHHWNASEGSLVSPTNLSKQHDVSPRQYQCVALTTRASMQAWDDIESIVLTKGWLGSKKLQTSLAIEDILQILHENQAPSSLLAKFLSYIDDLDRRLSLAKKLQCHRAVIDIFVLQRDRVALSEYKSSLHSQSEQYFYAENALRASTVKWKN</sequence>
<dbReference type="OrthoDB" id="9977282at2759"/>
<dbReference type="KEGG" id="nlo:107220507"/>